<accession>A0A6A6VPA6</accession>
<sequence>MRASLRLLEAAADASKPSYRRTPMALLPPIPLYRRILRTHRKRLQPEERTLGDMYVKAEFRAHKDIDNPVHIIGFLTEWQVYAQTLEGDSWKEAKLDRAKLDKMSDQQIGQLYELMQTIRKQEQEELEAEKAGQQ</sequence>
<evidence type="ECO:0000256" key="7">
    <source>
        <dbReference type="ARBA" id="ARBA00023186"/>
    </source>
</evidence>
<evidence type="ECO:0000313" key="10">
    <source>
        <dbReference type="Proteomes" id="UP000799440"/>
    </source>
</evidence>
<dbReference type="GO" id="GO:0006105">
    <property type="term" value="P:succinate metabolic process"/>
    <property type="evidence" value="ECO:0007669"/>
    <property type="project" value="TreeGrafter"/>
</dbReference>
<comment type="subunit">
    <text evidence="4 8">Interacts with the iron-sulfur protein subunit within the SDH catalytic dimer.</text>
</comment>
<dbReference type="InterPro" id="IPR008381">
    <property type="entry name" value="SDHAF3/Sdh7"/>
</dbReference>
<evidence type="ECO:0000256" key="6">
    <source>
        <dbReference type="ARBA" id="ARBA00023128"/>
    </source>
</evidence>
<dbReference type="Pfam" id="PF13233">
    <property type="entry name" value="Complex1_LYR_2"/>
    <property type="match status" value="1"/>
</dbReference>
<comment type="function">
    <text evidence="1 8">Plays an essential role in the assembly of succinate dehydrogenase (SDH), an enzyme complex (also referred to as respiratory complex II) that is a component of both the tricarboxylic acid (TCA) cycle and the mitochondrial electron transport chain, and which couples the oxidation of succinate to fumarate with the reduction of ubiquinone (coenzyme Q) to ubiquinol. Promotes maturation of the iron-sulfur protein subunit of the SDH catalytic dimer, protecting it from the deleterious effects of oxidants. May act together with SDHAF1.</text>
</comment>
<reference evidence="9" key="1">
    <citation type="journal article" date="2020" name="Stud. Mycol.">
        <title>101 Dothideomycetes genomes: a test case for predicting lifestyles and emergence of pathogens.</title>
        <authorList>
            <person name="Haridas S."/>
            <person name="Albert R."/>
            <person name="Binder M."/>
            <person name="Bloem J."/>
            <person name="Labutti K."/>
            <person name="Salamov A."/>
            <person name="Andreopoulos B."/>
            <person name="Baker S."/>
            <person name="Barry K."/>
            <person name="Bills G."/>
            <person name="Bluhm B."/>
            <person name="Cannon C."/>
            <person name="Castanera R."/>
            <person name="Culley D."/>
            <person name="Daum C."/>
            <person name="Ezra D."/>
            <person name="Gonzalez J."/>
            <person name="Henrissat B."/>
            <person name="Kuo A."/>
            <person name="Liang C."/>
            <person name="Lipzen A."/>
            <person name="Lutzoni F."/>
            <person name="Magnuson J."/>
            <person name="Mondo S."/>
            <person name="Nolan M."/>
            <person name="Ohm R."/>
            <person name="Pangilinan J."/>
            <person name="Park H.-J."/>
            <person name="Ramirez L."/>
            <person name="Alfaro M."/>
            <person name="Sun H."/>
            <person name="Tritt A."/>
            <person name="Yoshinaga Y."/>
            <person name="Zwiers L.-H."/>
            <person name="Turgeon B."/>
            <person name="Goodwin S."/>
            <person name="Spatafora J."/>
            <person name="Crous P."/>
            <person name="Grigoriev I."/>
        </authorList>
    </citation>
    <scope>NUCLEOTIDE SEQUENCE</scope>
    <source>
        <strain evidence="9">CBS 119925</strain>
    </source>
</reference>
<comment type="subcellular location">
    <subcellularLocation>
        <location evidence="2 8">Mitochondrion matrix</location>
    </subcellularLocation>
</comment>
<organism evidence="9 10">
    <name type="scientific">Sporormia fimetaria CBS 119925</name>
    <dbReference type="NCBI Taxonomy" id="1340428"/>
    <lineage>
        <taxon>Eukaryota</taxon>
        <taxon>Fungi</taxon>
        <taxon>Dikarya</taxon>
        <taxon>Ascomycota</taxon>
        <taxon>Pezizomycotina</taxon>
        <taxon>Dothideomycetes</taxon>
        <taxon>Pleosporomycetidae</taxon>
        <taxon>Pleosporales</taxon>
        <taxon>Sporormiaceae</taxon>
        <taxon>Sporormia</taxon>
    </lineage>
</organism>
<evidence type="ECO:0000256" key="5">
    <source>
        <dbReference type="ARBA" id="ARBA00022946"/>
    </source>
</evidence>
<dbReference type="EMBL" id="MU006561">
    <property type="protein sequence ID" value="KAF2752023.1"/>
    <property type="molecule type" value="Genomic_DNA"/>
</dbReference>
<evidence type="ECO:0000256" key="1">
    <source>
        <dbReference type="ARBA" id="ARBA00003675"/>
    </source>
</evidence>
<dbReference type="PANTHER" id="PTHR13137:SF6">
    <property type="entry name" value="SUCCINATE DEHYDROGENASE ASSEMBLY FACTOR 3, MITOCHONDRIAL"/>
    <property type="match status" value="1"/>
</dbReference>
<dbReference type="GO" id="GO:0005759">
    <property type="term" value="C:mitochondrial matrix"/>
    <property type="evidence" value="ECO:0007669"/>
    <property type="project" value="UniProtKB-SubCell"/>
</dbReference>
<keyword evidence="10" id="KW-1185">Reference proteome</keyword>
<evidence type="ECO:0000256" key="3">
    <source>
        <dbReference type="ARBA" id="ARBA00006020"/>
    </source>
</evidence>
<evidence type="ECO:0000256" key="2">
    <source>
        <dbReference type="ARBA" id="ARBA00004305"/>
    </source>
</evidence>
<name>A0A6A6VPA6_9PLEO</name>
<gene>
    <name evidence="9" type="ORF">M011DRAFT_491481</name>
</gene>
<proteinExistence type="inferred from homology"/>
<keyword evidence="6 8" id="KW-0496">Mitochondrion</keyword>
<evidence type="ECO:0000313" key="9">
    <source>
        <dbReference type="EMBL" id="KAF2752023.1"/>
    </source>
</evidence>
<dbReference type="CDD" id="cd20270">
    <property type="entry name" value="Complex1_LYR_SDHAF3_LYRM10"/>
    <property type="match status" value="1"/>
</dbReference>
<comment type="similarity">
    <text evidence="3 8">Belongs to the complex I LYR family. SDHAF3 subfamily.</text>
</comment>
<dbReference type="OrthoDB" id="278329at2759"/>
<dbReference type="Proteomes" id="UP000799440">
    <property type="component" value="Unassembled WGS sequence"/>
</dbReference>
<dbReference type="PANTHER" id="PTHR13137">
    <property type="entry name" value="DC11 ACN9 HOMOLOG"/>
    <property type="match status" value="1"/>
</dbReference>
<evidence type="ECO:0000256" key="4">
    <source>
        <dbReference type="ARBA" id="ARBA00011273"/>
    </source>
</evidence>
<dbReference type="GO" id="GO:0034553">
    <property type="term" value="P:mitochondrial respiratory chain complex II assembly"/>
    <property type="evidence" value="ECO:0007669"/>
    <property type="project" value="UniProtKB-UniRule"/>
</dbReference>
<keyword evidence="7 8" id="KW-0143">Chaperone</keyword>
<dbReference type="GO" id="GO:0005758">
    <property type="term" value="C:mitochondrial intermembrane space"/>
    <property type="evidence" value="ECO:0007669"/>
    <property type="project" value="TreeGrafter"/>
</dbReference>
<protein>
    <recommendedName>
        <fullName evidence="8">Succinate dehydrogenase assembly factor 3</fullName>
        <shortName evidence="8">SDH assembly factor 3</shortName>
        <shortName evidence="8">SDHAF3</shortName>
    </recommendedName>
</protein>
<evidence type="ECO:0000256" key="8">
    <source>
        <dbReference type="RuleBase" id="RU368039"/>
    </source>
</evidence>
<dbReference type="AlphaFoldDB" id="A0A6A6VPA6"/>
<keyword evidence="5" id="KW-0809">Transit peptide</keyword>